<proteinExistence type="predicted"/>
<evidence type="ECO:0000259" key="1">
    <source>
        <dbReference type="SMART" id="SM00860"/>
    </source>
</evidence>
<evidence type="ECO:0000313" key="3">
    <source>
        <dbReference type="Proteomes" id="UP000614047"/>
    </source>
</evidence>
<dbReference type="Pfam" id="PF09346">
    <property type="entry name" value="SMI1_KNR4"/>
    <property type="match status" value="1"/>
</dbReference>
<name>A0A931GL18_9ACTN</name>
<dbReference type="RefSeq" id="WP_197013358.1">
    <property type="nucleotide sequence ID" value="NZ_BAABES010000001.1"/>
</dbReference>
<dbReference type="InterPro" id="IPR018958">
    <property type="entry name" value="Knr4/Smi1-like_dom"/>
</dbReference>
<accession>A0A931GL18</accession>
<feature type="domain" description="Knr4/Smi1-like" evidence="1">
    <location>
        <begin position="43"/>
        <end position="187"/>
    </location>
</feature>
<protein>
    <recommendedName>
        <fullName evidence="1">Knr4/Smi1-like domain-containing protein</fullName>
    </recommendedName>
</protein>
<evidence type="ECO:0000313" key="2">
    <source>
        <dbReference type="EMBL" id="MBG6090977.1"/>
    </source>
</evidence>
<dbReference type="Proteomes" id="UP000614047">
    <property type="component" value="Unassembled WGS sequence"/>
</dbReference>
<dbReference type="AlphaFoldDB" id="A0A931GL18"/>
<dbReference type="SMART" id="SM00860">
    <property type="entry name" value="SMI1_KNR4"/>
    <property type="match status" value="1"/>
</dbReference>
<dbReference type="SUPFAM" id="SSF160631">
    <property type="entry name" value="SMI1/KNR4-like"/>
    <property type="match status" value="1"/>
</dbReference>
<dbReference type="InterPro" id="IPR037883">
    <property type="entry name" value="Knr4/Smi1-like_sf"/>
</dbReference>
<keyword evidence="3" id="KW-1185">Reference proteome</keyword>
<gene>
    <name evidence="2" type="ORF">IW256_005090</name>
</gene>
<sequence length="189" mass="21114">MTDAPHRTASDDDMLLERLHSLAWGAGGVIPARGLLPDKPFPPLTIAEVERAEQHLGYRLPQLLRRIYTEIGDGGFGPEGGLASLTPRHIPHWYVPDWPCATTIHAQRAGWEPPASWLFLTGGGCTMEWYISLIAVDHPVLLWDADGWEPERGQDPHDGLRYAAPSLRQWLWTWADGGDVWDEALAQPE</sequence>
<organism evidence="2 3">
    <name type="scientific">Actinomadura viridis</name>
    <dbReference type="NCBI Taxonomy" id="58110"/>
    <lineage>
        <taxon>Bacteria</taxon>
        <taxon>Bacillati</taxon>
        <taxon>Actinomycetota</taxon>
        <taxon>Actinomycetes</taxon>
        <taxon>Streptosporangiales</taxon>
        <taxon>Thermomonosporaceae</taxon>
        <taxon>Actinomadura</taxon>
    </lineage>
</organism>
<reference evidence="2" key="1">
    <citation type="submission" date="2020-11" db="EMBL/GenBank/DDBJ databases">
        <title>Sequencing the genomes of 1000 actinobacteria strains.</title>
        <authorList>
            <person name="Klenk H.-P."/>
        </authorList>
    </citation>
    <scope>NUCLEOTIDE SEQUENCE</scope>
    <source>
        <strain evidence="2">DSM 43175</strain>
    </source>
</reference>
<dbReference type="EMBL" id="JADOUA010000001">
    <property type="protein sequence ID" value="MBG6090977.1"/>
    <property type="molecule type" value="Genomic_DNA"/>
</dbReference>
<comment type="caution">
    <text evidence="2">The sequence shown here is derived from an EMBL/GenBank/DDBJ whole genome shotgun (WGS) entry which is preliminary data.</text>
</comment>